<dbReference type="EMBL" id="FNJN01000007">
    <property type="protein sequence ID" value="SDP29966.1"/>
    <property type="molecule type" value="Genomic_DNA"/>
</dbReference>
<dbReference type="Pfam" id="PF08386">
    <property type="entry name" value="Abhydrolase_4"/>
    <property type="match status" value="1"/>
</dbReference>
<dbReference type="Gene3D" id="3.40.50.1820">
    <property type="entry name" value="alpha/beta hydrolase"/>
    <property type="match status" value="1"/>
</dbReference>
<proteinExistence type="inferred from homology"/>
<dbReference type="PROSITE" id="PS51257">
    <property type="entry name" value="PROKAR_LIPOPROTEIN"/>
    <property type="match status" value="1"/>
</dbReference>
<dbReference type="GO" id="GO:0016787">
    <property type="term" value="F:hydrolase activity"/>
    <property type="evidence" value="ECO:0007669"/>
    <property type="project" value="UniProtKB-KW"/>
</dbReference>
<dbReference type="PANTHER" id="PTHR43248:SF29">
    <property type="entry name" value="TRIPEPTIDYL AMINOPEPTIDASE"/>
    <property type="match status" value="1"/>
</dbReference>
<dbReference type="InterPro" id="IPR013595">
    <property type="entry name" value="Pept_S33_TAP-like_C"/>
</dbReference>
<evidence type="ECO:0000259" key="4">
    <source>
        <dbReference type="Pfam" id="PF08386"/>
    </source>
</evidence>
<dbReference type="InterPro" id="IPR029058">
    <property type="entry name" value="AB_hydrolase_fold"/>
</dbReference>
<comment type="similarity">
    <text evidence="1">Belongs to the peptidase S33 family.</text>
</comment>
<evidence type="ECO:0000256" key="2">
    <source>
        <dbReference type="ARBA" id="ARBA00022729"/>
    </source>
</evidence>
<evidence type="ECO:0000313" key="6">
    <source>
        <dbReference type="Proteomes" id="UP000186456"/>
    </source>
</evidence>
<gene>
    <name evidence="5" type="ORF">SAMN04487788_2877</name>
</gene>
<sequence>MSVRRRLAAVIAGVAGLALALSGCLYAQIPPLAPAVGPSLAPQTEGIDASLLPYYGQTLTWTDCGSAGFDCTTVTAPRDYADPSAGDLTLSVIRHRATSGQPLGSLLTNPGGPGVSGVSTVRDSLSLVADETLTKTYDIIGFDPRGVGQSAPVTCYDAAGMDSFLYDIPPGTRGSDEWNAALEKRQADFAQACQANSDGILPYVSTENAARDMDLLRGVLGDKKLNYLGFSYGSFLGTTYAGLFPDRVGRMVLDGGIDPSLPSSASGIAQAVGFENALRAFMADCLESSDCPFTGSVDDAMNDLSSLLERVDARPLTGPDGRRLGADTLVTSIVAALYSDQNWPYLRMALTGAQNGDASVAFQLADFYNGRVGGQYQDNTMQALRAYNCVDYPDEGDEDNPQIEKELQQKAPVVAPYWLGPDACAAWPAPPTGTRQAITAPGSPPIVVLGTTGDPATPYTEAQALAGQLSQGVLVTYVGEGHLAYNKGNDCVNSAVDDYLVDGTVPAEGLRCE</sequence>
<keyword evidence="2" id="KW-0732">Signal</keyword>
<evidence type="ECO:0000256" key="3">
    <source>
        <dbReference type="ARBA" id="ARBA00022801"/>
    </source>
</evidence>
<dbReference type="RefSeq" id="WP_256335599.1">
    <property type="nucleotide sequence ID" value="NZ_FNJN01000007.1"/>
</dbReference>
<dbReference type="PANTHER" id="PTHR43248">
    <property type="entry name" value="2-SUCCINYL-6-HYDROXY-2,4-CYCLOHEXADIENE-1-CARBOXYLATE SYNTHASE"/>
    <property type="match status" value="1"/>
</dbReference>
<organism evidence="5 6">
    <name type="scientific">Microbacterium testaceum (strain StLB037)</name>
    <dbReference type="NCBI Taxonomy" id="979556"/>
    <lineage>
        <taxon>Bacteria</taxon>
        <taxon>Bacillati</taxon>
        <taxon>Actinomycetota</taxon>
        <taxon>Actinomycetes</taxon>
        <taxon>Micrococcales</taxon>
        <taxon>Microbacteriaceae</taxon>
        <taxon>Microbacterium</taxon>
    </lineage>
</organism>
<evidence type="ECO:0000313" key="5">
    <source>
        <dbReference type="EMBL" id="SDP29966.1"/>
    </source>
</evidence>
<protein>
    <submittedName>
        <fullName evidence="5">Tripeptidyl-peptidase B. Serine peptidase. MEROPS family S33</fullName>
    </submittedName>
</protein>
<dbReference type="SUPFAM" id="SSF53474">
    <property type="entry name" value="alpha/beta-Hydrolases"/>
    <property type="match status" value="1"/>
</dbReference>
<keyword evidence="3" id="KW-0378">Hydrolase</keyword>
<dbReference type="InterPro" id="IPR051601">
    <property type="entry name" value="Serine_prot/Carboxylest_S33"/>
</dbReference>
<name>A0A1H0RLS6_MICTS</name>
<dbReference type="Proteomes" id="UP000186456">
    <property type="component" value="Unassembled WGS sequence"/>
</dbReference>
<evidence type="ECO:0000256" key="1">
    <source>
        <dbReference type="ARBA" id="ARBA00010088"/>
    </source>
</evidence>
<dbReference type="AlphaFoldDB" id="A0A1H0RLS6"/>
<feature type="domain" description="Peptidase S33 tripeptidyl aminopeptidase-like C-terminal" evidence="4">
    <location>
        <begin position="413"/>
        <end position="512"/>
    </location>
</feature>
<accession>A0A1H0RLS6</accession>
<reference evidence="5 6" key="1">
    <citation type="submission" date="2016-10" db="EMBL/GenBank/DDBJ databases">
        <authorList>
            <person name="de Groot N.N."/>
        </authorList>
    </citation>
    <scope>NUCLEOTIDE SEQUENCE [LARGE SCALE GENOMIC DNA]</scope>
    <source>
        <strain evidence="5 6">StLB037</strain>
    </source>
</reference>